<keyword evidence="1" id="KW-0812">Transmembrane</keyword>
<evidence type="ECO:0000256" key="1">
    <source>
        <dbReference type="SAM" id="Phobius"/>
    </source>
</evidence>
<feature type="transmembrane region" description="Helical" evidence="1">
    <location>
        <begin position="191"/>
        <end position="211"/>
    </location>
</feature>
<reference evidence="3 4" key="1">
    <citation type="submission" date="2024-02" db="EMBL/GenBank/DDBJ databases">
        <title>Chromosome-scale genome assembly of the rough periwinkle Littorina saxatilis.</title>
        <authorList>
            <person name="De Jode A."/>
            <person name="Faria R."/>
            <person name="Formenti G."/>
            <person name="Sims Y."/>
            <person name="Smith T.P."/>
            <person name="Tracey A."/>
            <person name="Wood J.M.D."/>
            <person name="Zagrodzka Z.B."/>
            <person name="Johannesson K."/>
            <person name="Butlin R.K."/>
            <person name="Leder E.H."/>
        </authorList>
    </citation>
    <scope>NUCLEOTIDE SEQUENCE [LARGE SCALE GENOMIC DNA]</scope>
    <source>
        <strain evidence="3">Snail1</strain>
        <tissue evidence="3">Muscle</tissue>
    </source>
</reference>
<keyword evidence="2" id="KW-0732">Signal</keyword>
<keyword evidence="4" id="KW-1185">Reference proteome</keyword>
<comment type="caution">
    <text evidence="3">The sequence shown here is derived from an EMBL/GenBank/DDBJ whole genome shotgun (WGS) entry which is preliminary data.</text>
</comment>
<feature type="signal peptide" evidence="2">
    <location>
        <begin position="1"/>
        <end position="22"/>
    </location>
</feature>
<sequence length="212" mass="23169">MKQEPDLLKALTLSVLFLCAQSQCEFPNELVGRNMSSNKLGIIYFKSKTTLVLMEGFRDCEGNCPFIPITFDCECTPANGVELFLRSKKFALSNKPSDTKYQVTMCWYLHKVSDNMWTYFQGPKECSKLYKACVNPVPNANVSTTCDLAPLPDKPNVLQDPATLTITTLESTTAALDVFYAKSGSPKTSTLAVGLGMTLAVLALAATYGAGF</sequence>
<dbReference type="EMBL" id="JBAMIC010001477">
    <property type="protein sequence ID" value="KAK7089487.1"/>
    <property type="molecule type" value="Genomic_DNA"/>
</dbReference>
<protein>
    <submittedName>
        <fullName evidence="3">Uncharacterized protein</fullName>
    </submittedName>
</protein>
<accession>A0AAN9AMA8</accession>
<dbReference type="AlphaFoldDB" id="A0AAN9AMA8"/>
<organism evidence="3 4">
    <name type="scientific">Littorina saxatilis</name>
    <dbReference type="NCBI Taxonomy" id="31220"/>
    <lineage>
        <taxon>Eukaryota</taxon>
        <taxon>Metazoa</taxon>
        <taxon>Spiralia</taxon>
        <taxon>Lophotrochozoa</taxon>
        <taxon>Mollusca</taxon>
        <taxon>Gastropoda</taxon>
        <taxon>Caenogastropoda</taxon>
        <taxon>Littorinimorpha</taxon>
        <taxon>Littorinoidea</taxon>
        <taxon>Littorinidae</taxon>
        <taxon>Littorina</taxon>
    </lineage>
</organism>
<keyword evidence="1" id="KW-1133">Transmembrane helix</keyword>
<proteinExistence type="predicted"/>
<evidence type="ECO:0000313" key="4">
    <source>
        <dbReference type="Proteomes" id="UP001374579"/>
    </source>
</evidence>
<keyword evidence="1" id="KW-0472">Membrane</keyword>
<evidence type="ECO:0000256" key="2">
    <source>
        <dbReference type="SAM" id="SignalP"/>
    </source>
</evidence>
<feature type="chain" id="PRO_5042984721" evidence="2">
    <location>
        <begin position="23"/>
        <end position="212"/>
    </location>
</feature>
<evidence type="ECO:0000313" key="3">
    <source>
        <dbReference type="EMBL" id="KAK7089487.1"/>
    </source>
</evidence>
<gene>
    <name evidence="3" type="ORF">V1264_024910</name>
</gene>
<dbReference type="Proteomes" id="UP001374579">
    <property type="component" value="Unassembled WGS sequence"/>
</dbReference>
<name>A0AAN9AMA8_9CAEN</name>